<keyword evidence="5" id="KW-1185">Reference proteome</keyword>
<gene>
    <name evidence="4" type="ORF">HGRIS_000901</name>
</gene>
<proteinExistence type="predicted"/>
<dbReference type="SUPFAM" id="SSF50685">
    <property type="entry name" value="Barwin-like endoglucanases"/>
    <property type="match status" value="1"/>
</dbReference>
<dbReference type="Proteomes" id="UP001556367">
    <property type="component" value="Unassembled WGS sequence"/>
</dbReference>
<accession>A0ABR3IQ48</accession>
<dbReference type="InterPro" id="IPR036908">
    <property type="entry name" value="RlpA-like_sf"/>
</dbReference>
<evidence type="ECO:0000256" key="2">
    <source>
        <dbReference type="SAM" id="SignalP"/>
    </source>
</evidence>
<reference evidence="5" key="1">
    <citation type="submission" date="2024-06" db="EMBL/GenBank/DDBJ databases">
        <title>Multi-omics analyses provide insights into the biosynthesis of the anticancer antibiotic pleurotin in Hohenbuehelia grisea.</title>
        <authorList>
            <person name="Weaver J.A."/>
            <person name="Alberti F."/>
        </authorList>
    </citation>
    <scope>NUCLEOTIDE SEQUENCE [LARGE SCALE GENOMIC DNA]</scope>
    <source>
        <strain evidence="5">T-177</strain>
    </source>
</reference>
<sequence length="124" mass="12864">MFSTKLAGVFSVLALAVGMANAAAVDASAAAFGGDATYYYTGLGACGAYSQNSDFIVALPPSQYNNGANCWRHIKVQYQGRTIDATVVDLCPGCGGDSIDLSPGAFQALSSLDAGRIRVTWNWA</sequence>
<evidence type="ECO:0000313" key="5">
    <source>
        <dbReference type="Proteomes" id="UP001556367"/>
    </source>
</evidence>
<comment type="caution">
    <text evidence="4">The sequence shown here is derived from an EMBL/GenBank/DDBJ whole genome shotgun (WGS) entry which is preliminary data.</text>
</comment>
<dbReference type="InterPro" id="IPR009009">
    <property type="entry name" value="RlpA-like_DPBB"/>
</dbReference>
<feature type="domain" description="RlpA-like protein double-psi beta-barrel" evidence="3">
    <location>
        <begin position="34"/>
        <end position="120"/>
    </location>
</feature>
<protein>
    <recommendedName>
        <fullName evidence="3">RlpA-like protein double-psi beta-barrel domain-containing protein</fullName>
    </recommendedName>
</protein>
<evidence type="ECO:0000259" key="3">
    <source>
        <dbReference type="Pfam" id="PF03330"/>
    </source>
</evidence>
<keyword evidence="1 2" id="KW-0732">Signal</keyword>
<organism evidence="4 5">
    <name type="scientific">Hohenbuehelia grisea</name>
    <dbReference type="NCBI Taxonomy" id="104357"/>
    <lineage>
        <taxon>Eukaryota</taxon>
        <taxon>Fungi</taxon>
        <taxon>Dikarya</taxon>
        <taxon>Basidiomycota</taxon>
        <taxon>Agaricomycotina</taxon>
        <taxon>Agaricomycetes</taxon>
        <taxon>Agaricomycetidae</taxon>
        <taxon>Agaricales</taxon>
        <taxon>Pleurotineae</taxon>
        <taxon>Pleurotaceae</taxon>
        <taxon>Hohenbuehelia</taxon>
    </lineage>
</organism>
<dbReference type="CDD" id="cd22191">
    <property type="entry name" value="DPBB_RlpA_EXP_N-like"/>
    <property type="match status" value="1"/>
</dbReference>
<evidence type="ECO:0000256" key="1">
    <source>
        <dbReference type="ARBA" id="ARBA00022729"/>
    </source>
</evidence>
<dbReference type="EMBL" id="JASNQZ010000018">
    <property type="protein sequence ID" value="KAL0945409.1"/>
    <property type="molecule type" value="Genomic_DNA"/>
</dbReference>
<dbReference type="Pfam" id="PF03330">
    <property type="entry name" value="DPBB_1"/>
    <property type="match status" value="1"/>
</dbReference>
<dbReference type="PANTHER" id="PTHR31836:SF28">
    <property type="entry name" value="SRCR DOMAIN-CONTAINING PROTEIN-RELATED"/>
    <property type="match status" value="1"/>
</dbReference>
<evidence type="ECO:0000313" key="4">
    <source>
        <dbReference type="EMBL" id="KAL0945409.1"/>
    </source>
</evidence>
<feature type="chain" id="PRO_5045403561" description="RlpA-like protein double-psi beta-barrel domain-containing protein" evidence="2">
    <location>
        <begin position="23"/>
        <end position="124"/>
    </location>
</feature>
<feature type="signal peptide" evidence="2">
    <location>
        <begin position="1"/>
        <end position="22"/>
    </location>
</feature>
<dbReference type="PANTHER" id="PTHR31836">
    <property type="match status" value="1"/>
</dbReference>
<dbReference type="InterPro" id="IPR051477">
    <property type="entry name" value="Expansin_CellWall"/>
</dbReference>
<dbReference type="Gene3D" id="2.40.40.10">
    <property type="entry name" value="RlpA-like domain"/>
    <property type="match status" value="1"/>
</dbReference>
<name>A0ABR3IQ48_9AGAR</name>